<protein>
    <recommendedName>
        <fullName evidence="3">TFIIS-type domain-containing protein</fullName>
    </recommendedName>
</protein>
<dbReference type="EMBL" id="CP003167">
    <property type="protein sequence ID" value="AGB03221.1"/>
    <property type="molecule type" value="Genomic_DNA"/>
</dbReference>
<reference evidence="1 2" key="2">
    <citation type="journal article" date="2014" name="Genome Announc.">
        <title>Complete Genome Sequence of Methanoregula formicica SMSPT, a Mesophilic Hydrogenotrophic Methanogen Isolated from a Methanogenic Upflow Anaerobic Sludge Blanket Reactor.</title>
        <authorList>
            <person name="Yamamoto K."/>
            <person name="Tamaki H."/>
            <person name="Cadillo-Quiroz H."/>
            <person name="Imachi H."/>
            <person name="Kyrpides N."/>
            <person name="Woyke T."/>
            <person name="Goodwin L."/>
            <person name="Zinder S.H."/>
            <person name="Kamagata Y."/>
            <person name="Liu W.T."/>
        </authorList>
    </citation>
    <scope>NUCLEOTIDE SEQUENCE [LARGE SCALE GENOMIC DNA]</scope>
    <source>
        <strain evidence="2">DSM 22288 / NBRC 105244 / SMSP</strain>
    </source>
</reference>
<dbReference type="GeneID" id="76832653"/>
<sequence>MSNCPKCGSKNTEWTDCKTVNDKTIVVCVCSDCGHTWEQPL</sequence>
<dbReference type="SUPFAM" id="SSF57783">
    <property type="entry name" value="Zinc beta-ribbon"/>
    <property type="match status" value="1"/>
</dbReference>
<accession>L0HHI4</accession>
<keyword evidence="2" id="KW-1185">Reference proteome</keyword>
<dbReference type="HOGENOM" id="CLU_3263768_0_0_2"/>
<dbReference type="RefSeq" id="WP_015286184.1">
    <property type="nucleotide sequence ID" value="NC_019943.1"/>
</dbReference>
<evidence type="ECO:0000313" key="2">
    <source>
        <dbReference type="Proteomes" id="UP000010824"/>
    </source>
</evidence>
<dbReference type="STRING" id="593750.Metfor_2215"/>
<name>L0HHI4_METFS</name>
<evidence type="ECO:0000313" key="1">
    <source>
        <dbReference type="EMBL" id="AGB03221.1"/>
    </source>
</evidence>
<dbReference type="Proteomes" id="UP000010824">
    <property type="component" value="Chromosome"/>
</dbReference>
<dbReference type="InParanoid" id="L0HHI4"/>
<organism evidence="1 2">
    <name type="scientific">Methanoregula formicica (strain DSM 22288 / NBRC 105244 / SMSP)</name>
    <dbReference type="NCBI Taxonomy" id="593750"/>
    <lineage>
        <taxon>Archaea</taxon>
        <taxon>Methanobacteriati</taxon>
        <taxon>Methanobacteriota</taxon>
        <taxon>Stenosarchaea group</taxon>
        <taxon>Methanomicrobia</taxon>
        <taxon>Methanomicrobiales</taxon>
        <taxon>Methanoregulaceae</taxon>
        <taxon>Methanoregula</taxon>
    </lineage>
</organism>
<dbReference type="KEGG" id="mfo:Metfor_2215"/>
<gene>
    <name evidence="1" type="ordered locus">Metfor_2215</name>
</gene>
<reference evidence="2" key="1">
    <citation type="submission" date="2011-12" db="EMBL/GenBank/DDBJ databases">
        <title>Complete sequence of Methanoregula formicicum SMSP.</title>
        <authorList>
            <person name="Lucas S."/>
            <person name="Han J."/>
            <person name="Lapidus A."/>
            <person name="Cheng J.-F."/>
            <person name="Goodwin L."/>
            <person name="Pitluck S."/>
            <person name="Peters L."/>
            <person name="Ovchinnikova G."/>
            <person name="Teshima H."/>
            <person name="Detter J.C."/>
            <person name="Han C."/>
            <person name="Tapia R."/>
            <person name="Land M."/>
            <person name="Hauser L."/>
            <person name="Kyrpides N."/>
            <person name="Ivanova N."/>
            <person name="Pagani I."/>
            <person name="Imachi H."/>
            <person name="Tamaki H."/>
            <person name="Sekiguchi Y."/>
            <person name="Kamagata Y."/>
            <person name="Cadillo-Quiroz H."/>
            <person name="Zinder S."/>
            <person name="Liu W.-T."/>
            <person name="Woyke T."/>
        </authorList>
    </citation>
    <scope>NUCLEOTIDE SEQUENCE [LARGE SCALE GENOMIC DNA]</scope>
    <source>
        <strain evidence="2">DSM 22288 / NBRC 105244 / SMSP</strain>
    </source>
</reference>
<proteinExistence type="predicted"/>
<dbReference type="AlphaFoldDB" id="L0HHI4"/>
<evidence type="ECO:0008006" key="3">
    <source>
        <dbReference type="Google" id="ProtNLM"/>
    </source>
</evidence>